<dbReference type="PROSITE" id="PS50994">
    <property type="entry name" value="INTEGRASE"/>
    <property type="match status" value="1"/>
</dbReference>
<dbReference type="Gene3D" id="3.30.420.10">
    <property type="entry name" value="Ribonuclease H-like superfamily/Ribonuclease H"/>
    <property type="match status" value="1"/>
</dbReference>
<gene>
    <name evidence="2" type="ORF">PHPALM_36473</name>
</gene>
<dbReference type="Gene3D" id="1.10.340.70">
    <property type="match status" value="1"/>
</dbReference>
<dbReference type="PANTHER" id="PTHR37984:SF5">
    <property type="entry name" value="PROTEIN NYNRIN-LIKE"/>
    <property type="match status" value="1"/>
</dbReference>
<dbReference type="AlphaFoldDB" id="A0A2P4WZV2"/>
<dbReference type="InterPro" id="IPR050951">
    <property type="entry name" value="Retrovirus_Pol_polyprotein"/>
</dbReference>
<proteinExistence type="predicted"/>
<sequence>MAYNSGCKVAQSIISPPGTGATRNEQGIWVIDGKIWLPSSRDSNLVLRVMIVAHCGVRAHRGADAMLQILRDEFAFEDMSKKVDNFVATCLLCKHVKGGSLIQRPWNITHKTTRRNELLHMDFLHMGESYGYLQYVLVLKDDISHFCELVACESANGLVAANAVLDWYKRFGLPEMWQSDNGSHFRNILMDDLKARLGALHRFVPALLLEFELDTRNWVHLLPVLQSNLNHTPVRSLRGKSPVEVFTGLDREPIMNVVVKTREGPNLRASLTELHADIADDKDRRRLRQQAAKRGKACTFSVGDYVLWSRADPRMTGRKLMVRGASYKLPDRAFLTGEKFDVHAIRLKHYADNMLEVTEELEHHIGLQGLKLGVREITNARYNSQARLEKSEDLWESLASIYGAVPDKVERYVGNSTNYSLRKFFNTLHDTNDE</sequence>
<dbReference type="InterPro" id="IPR001584">
    <property type="entry name" value="Integrase_cat-core"/>
</dbReference>
<dbReference type="InterPro" id="IPR041588">
    <property type="entry name" value="Integrase_H2C2"/>
</dbReference>
<name>A0A2P4WZV2_9STRA</name>
<organism evidence="2 3">
    <name type="scientific">Phytophthora palmivora</name>
    <dbReference type="NCBI Taxonomy" id="4796"/>
    <lineage>
        <taxon>Eukaryota</taxon>
        <taxon>Sar</taxon>
        <taxon>Stramenopiles</taxon>
        <taxon>Oomycota</taxon>
        <taxon>Peronosporomycetes</taxon>
        <taxon>Peronosporales</taxon>
        <taxon>Peronosporaceae</taxon>
        <taxon>Phytophthora</taxon>
    </lineage>
</organism>
<keyword evidence="3" id="KW-1185">Reference proteome</keyword>
<evidence type="ECO:0000259" key="1">
    <source>
        <dbReference type="PROSITE" id="PS50994"/>
    </source>
</evidence>
<dbReference type="Proteomes" id="UP000237271">
    <property type="component" value="Unassembled WGS sequence"/>
</dbReference>
<dbReference type="GO" id="GO:0003676">
    <property type="term" value="F:nucleic acid binding"/>
    <property type="evidence" value="ECO:0007669"/>
    <property type="project" value="InterPro"/>
</dbReference>
<dbReference type="GO" id="GO:0015074">
    <property type="term" value="P:DNA integration"/>
    <property type="evidence" value="ECO:0007669"/>
    <property type="project" value="InterPro"/>
</dbReference>
<dbReference type="InterPro" id="IPR012337">
    <property type="entry name" value="RNaseH-like_sf"/>
</dbReference>
<comment type="caution">
    <text evidence="2">The sequence shown here is derived from an EMBL/GenBank/DDBJ whole genome shotgun (WGS) entry which is preliminary data.</text>
</comment>
<accession>A0A2P4WZV2</accession>
<reference evidence="2 3" key="1">
    <citation type="journal article" date="2017" name="Genome Biol. Evol.">
        <title>Phytophthora megakarya and P. palmivora, closely related causal agents of cacao black pod rot, underwent increases in genome sizes and gene numbers by different mechanisms.</title>
        <authorList>
            <person name="Ali S.S."/>
            <person name="Shao J."/>
            <person name="Lary D.J."/>
            <person name="Kronmiller B."/>
            <person name="Shen D."/>
            <person name="Strem M.D."/>
            <person name="Amoako-Attah I."/>
            <person name="Akrofi A.Y."/>
            <person name="Begoude B.A."/>
            <person name="Ten Hoopen G.M."/>
            <person name="Coulibaly K."/>
            <person name="Kebe B.I."/>
            <person name="Melnick R.L."/>
            <person name="Guiltinan M.J."/>
            <person name="Tyler B.M."/>
            <person name="Meinhardt L.W."/>
            <person name="Bailey B.A."/>
        </authorList>
    </citation>
    <scope>NUCLEOTIDE SEQUENCE [LARGE SCALE GENOMIC DNA]</scope>
    <source>
        <strain evidence="3">sbr112.9</strain>
    </source>
</reference>
<dbReference type="PANTHER" id="PTHR37984">
    <property type="entry name" value="PROTEIN CBG26694"/>
    <property type="match status" value="1"/>
</dbReference>
<dbReference type="InterPro" id="IPR036397">
    <property type="entry name" value="RNaseH_sf"/>
</dbReference>
<feature type="domain" description="Integrase catalytic" evidence="1">
    <location>
        <begin position="101"/>
        <end position="203"/>
    </location>
</feature>
<evidence type="ECO:0000313" key="3">
    <source>
        <dbReference type="Proteomes" id="UP000237271"/>
    </source>
</evidence>
<evidence type="ECO:0000313" key="2">
    <source>
        <dbReference type="EMBL" id="POM58831.1"/>
    </source>
</evidence>
<dbReference type="EMBL" id="NCKW01020145">
    <property type="protein sequence ID" value="POM58831.1"/>
    <property type="molecule type" value="Genomic_DNA"/>
</dbReference>
<protein>
    <recommendedName>
        <fullName evidence="1">Integrase catalytic domain-containing protein</fullName>
    </recommendedName>
</protein>
<dbReference type="Pfam" id="PF00665">
    <property type="entry name" value="rve"/>
    <property type="match status" value="1"/>
</dbReference>
<dbReference type="OrthoDB" id="122479at2759"/>
<dbReference type="Pfam" id="PF17921">
    <property type="entry name" value="Integrase_H2C2"/>
    <property type="match status" value="1"/>
</dbReference>
<dbReference type="SUPFAM" id="SSF53098">
    <property type="entry name" value="Ribonuclease H-like"/>
    <property type="match status" value="1"/>
</dbReference>